<evidence type="ECO:0000313" key="2">
    <source>
        <dbReference type="Proteomes" id="UP000679725"/>
    </source>
</evidence>
<accession>A0ABN7RF94</accession>
<protein>
    <recommendedName>
        <fullName evidence="3">Bacteriocin</fullName>
    </recommendedName>
</protein>
<reference evidence="1 2" key="1">
    <citation type="submission" date="2021-04" db="EMBL/GenBank/DDBJ databases">
        <authorList>
            <person name="Rodrigo-Torres L."/>
            <person name="Arahal R. D."/>
            <person name="Lucena T."/>
        </authorList>
    </citation>
    <scope>NUCLEOTIDE SEQUENCE [LARGE SCALE GENOMIC DNA]</scope>
    <source>
        <strain evidence="1 2">CECT 9623</strain>
    </source>
</reference>
<keyword evidence="2" id="KW-1185">Reference proteome</keyword>
<name>A0ABN7RF94_9BACT</name>
<sequence>MYCIMKFQELNLAEMKEINGGLLGLGNSNDSASSGGLFGSLGIAFSNESVDDDGSSEKTNFGLGLDLGGIFNSITQ</sequence>
<evidence type="ECO:0000313" key="1">
    <source>
        <dbReference type="EMBL" id="CAG5074802.1"/>
    </source>
</evidence>
<comment type="caution">
    <text evidence="1">The sequence shown here is derived from an EMBL/GenBank/DDBJ whole genome shotgun (WGS) entry which is preliminary data.</text>
</comment>
<organism evidence="1 2">
    <name type="scientific">Dyadobacter linearis</name>
    <dbReference type="NCBI Taxonomy" id="2823330"/>
    <lineage>
        <taxon>Bacteria</taxon>
        <taxon>Pseudomonadati</taxon>
        <taxon>Bacteroidota</taxon>
        <taxon>Cytophagia</taxon>
        <taxon>Cytophagales</taxon>
        <taxon>Spirosomataceae</taxon>
        <taxon>Dyadobacter</taxon>
    </lineage>
</organism>
<proteinExistence type="predicted"/>
<dbReference type="Proteomes" id="UP000679725">
    <property type="component" value="Unassembled WGS sequence"/>
</dbReference>
<evidence type="ECO:0008006" key="3">
    <source>
        <dbReference type="Google" id="ProtNLM"/>
    </source>
</evidence>
<dbReference type="EMBL" id="CAJRAU010000014">
    <property type="protein sequence ID" value="CAG5074802.1"/>
    <property type="molecule type" value="Genomic_DNA"/>
</dbReference>
<gene>
    <name evidence="1" type="ORF">DYBT9623_05490</name>
</gene>